<feature type="domain" description="Major facilitator superfamily (MFS) profile" evidence="8">
    <location>
        <begin position="1"/>
        <end position="323"/>
    </location>
</feature>
<dbReference type="SUPFAM" id="SSF103473">
    <property type="entry name" value="MFS general substrate transporter"/>
    <property type="match status" value="1"/>
</dbReference>
<feature type="transmembrane region" description="Helical" evidence="7">
    <location>
        <begin position="269"/>
        <end position="292"/>
    </location>
</feature>
<feature type="transmembrane region" description="Helical" evidence="7">
    <location>
        <begin position="185"/>
        <end position="203"/>
    </location>
</feature>
<reference evidence="9 10" key="1">
    <citation type="journal article" date="2018" name="Mol. Plant">
        <title>The genome of Artemisia annua provides insight into the evolution of Asteraceae family and artemisinin biosynthesis.</title>
        <authorList>
            <person name="Shen Q."/>
            <person name="Zhang L."/>
            <person name="Liao Z."/>
            <person name="Wang S."/>
            <person name="Yan T."/>
            <person name="Shi P."/>
            <person name="Liu M."/>
            <person name="Fu X."/>
            <person name="Pan Q."/>
            <person name="Wang Y."/>
            <person name="Lv Z."/>
            <person name="Lu X."/>
            <person name="Zhang F."/>
            <person name="Jiang W."/>
            <person name="Ma Y."/>
            <person name="Chen M."/>
            <person name="Hao X."/>
            <person name="Li L."/>
            <person name="Tang Y."/>
            <person name="Lv G."/>
            <person name="Zhou Y."/>
            <person name="Sun X."/>
            <person name="Brodelius P.E."/>
            <person name="Rose J.K.C."/>
            <person name="Tang K."/>
        </authorList>
    </citation>
    <scope>NUCLEOTIDE SEQUENCE [LARGE SCALE GENOMIC DNA]</scope>
    <source>
        <strain evidence="10">cv. Huhao1</strain>
        <tissue evidence="9">Leaf</tissue>
    </source>
</reference>
<dbReference type="Gene3D" id="1.20.1250.20">
    <property type="entry name" value="MFS general substrate transporter like domains"/>
    <property type="match status" value="1"/>
</dbReference>
<evidence type="ECO:0000256" key="2">
    <source>
        <dbReference type="ARBA" id="ARBA00022448"/>
    </source>
</evidence>
<dbReference type="PANTHER" id="PTHR23511">
    <property type="entry name" value="SYNAPTIC VESICLE GLYCOPROTEIN 2"/>
    <property type="match status" value="1"/>
</dbReference>
<dbReference type="OrthoDB" id="4139357at2759"/>
<dbReference type="GO" id="GO:0022857">
    <property type="term" value="F:transmembrane transporter activity"/>
    <property type="evidence" value="ECO:0007669"/>
    <property type="project" value="InterPro"/>
</dbReference>
<feature type="transmembrane region" description="Helical" evidence="7">
    <location>
        <begin position="210"/>
        <end position="227"/>
    </location>
</feature>
<dbReference type="STRING" id="35608.A0A2U1PUJ6"/>
<keyword evidence="4 7" id="KW-1133">Transmembrane helix</keyword>
<feature type="transmembrane region" description="Helical" evidence="7">
    <location>
        <begin position="298"/>
        <end position="318"/>
    </location>
</feature>
<proteinExistence type="inferred from homology"/>
<feature type="transmembrane region" description="Helical" evidence="7">
    <location>
        <begin position="233"/>
        <end position="257"/>
    </location>
</feature>
<feature type="transmembrane region" description="Helical" evidence="7">
    <location>
        <begin position="29"/>
        <end position="49"/>
    </location>
</feature>
<dbReference type="Proteomes" id="UP000245207">
    <property type="component" value="Unassembled WGS sequence"/>
</dbReference>
<dbReference type="InterPro" id="IPR005828">
    <property type="entry name" value="MFS_sugar_transport-like"/>
</dbReference>
<comment type="caution">
    <text evidence="9">The sequence shown here is derived from an EMBL/GenBank/DDBJ whole genome shotgun (WGS) entry which is preliminary data.</text>
</comment>
<dbReference type="GO" id="GO:0016020">
    <property type="term" value="C:membrane"/>
    <property type="evidence" value="ECO:0007669"/>
    <property type="project" value="UniProtKB-SubCell"/>
</dbReference>
<keyword evidence="3 7" id="KW-0812">Transmembrane</keyword>
<comment type="subcellular location">
    <subcellularLocation>
        <location evidence="1">Membrane</location>
        <topology evidence="1">Multi-pass membrane protein</topology>
    </subcellularLocation>
</comment>
<keyword evidence="2" id="KW-0813">Transport</keyword>
<dbReference type="EMBL" id="PKPP01000718">
    <property type="protein sequence ID" value="PWA89438.1"/>
    <property type="molecule type" value="Genomic_DNA"/>
</dbReference>
<evidence type="ECO:0000256" key="7">
    <source>
        <dbReference type="SAM" id="Phobius"/>
    </source>
</evidence>
<name>A0A2U1PUJ6_ARTAN</name>
<keyword evidence="9" id="KW-0762">Sugar transport</keyword>
<dbReference type="AlphaFoldDB" id="A0A2U1PUJ6"/>
<keyword evidence="5 7" id="KW-0472">Membrane</keyword>
<evidence type="ECO:0000313" key="9">
    <source>
        <dbReference type="EMBL" id="PWA89438.1"/>
    </source>
</evidence>
<evidence type="ECO:0000259" key="8">
    <source>
        <dbReference type="PROSITE" id="PS50850"/>
    </source>
</evidence>
<gene>
    <name evidence="9" type="ORF">CTI12_AA107750</name>
</gene>
<organism evidence="9 10">
    <name type="scientific">Artemisia annua</name>
    <name type="common">Sweet wormwood</name>
    <dbReference type="NCBI Taxonomy" id="35608"/>
    <lineage>
        <taxon>Eukaryota</taxon>
        <taxon>Viridiplantae</taxon>
        <taxon>Streptophyta</taxon>
        <taxon>Embryophyta</taxon>
        <taxon>Tracheophyta</taxon>
        <taxon>Spermatophyta</taxon>
        <taxon>Magnoliopsida</taxon>
        <taxon>eudicotyledons</taxon>
        <taxon>Gunneridae</taxon>
        <taxon>Pentapetalae</taxon>
        <taxon>asterids</taxon>
        <taxon>campanulids</taxon>
        <taxon>Asterales</taxon>
        <taxon>Asteraceae</taxon>
        <taxon>Asteroideae</taxon>
        <taxon>Anthemideae</taxon>
        <taxon>Artemisiinae</taxon>
        <taxon>Artemisia</taxon>
    </lineage>
</organism>
<evidence type="ECO:0000256" key="5">
    <source>
        <dbReference type="ARBA" id="ARBA00023136"/>
    </source>
</evidence>
<dbReference type="PROSITE" id="PS50850">
    <property type="entry name" value="MFS"/>
    <property type="match status" value="1"/>
</dbReference>
<comment type="similarity">
    <text evidence="6">Belongs to the major facilitator superfamily. Phosphate:H(+) symporter (TC 2.A.1.9) family.</text>
</comment>
<evidence type="ECO:0000313" key="10">
    <source>
        <dbReference type="Proteomes" id="UP000245207"/>
    </source>
</evidence>
<accession>A0A2U1PUJ6</accession>
<protein>
    <submittedName>
        <fullName evidence="9">Major facilitator, sugar transporter-like, Major facilitator superfamily domain protein</fullName>
    </submittedName>
</protein>
<dbReference type="Pfam" id="PF00083">
    <property type="entry name" value="Sugar_tr"/>
    <property type="match status" value="1"/>
</dbReference>
<evidence type="ECO:0000256" key="6">
    <source>
        <dbReference type="ARBA" id="ARBA00044504"/>
    </source>
</evidence>
<feature type="transmembrane region" description="Helical" evidence="7">
    <location>
        <begin position="118"/>
        <end position="142"/>
    </location>
</feature>
<evidence type="ECO:0000256" key="4">
    <source>
        <dbReference type="ARBA" id="ARBA00022989"/>
    </source>
</evidence>
<dbReference type="InterPro" id="IPR020846">
    <property type="entry name" value="MFS_dom"/>
</dbReference>
<evidence type="ECO:0000256" key="3">
    <source>
        <dbReference type="ARBA" id="ARBA00022692"/>
    </source>
</evidence>
<sequence>MVIFSTFWTVGTILEASLAWIVIPRFGWRWLLAISSIPALAALMFYHLVPESPRYLCLKGQTTEAYDILKRAAAVNKRQLPSGILLSDQITFSDEELDTSEDSHFLSMRKNKSISFKASFSTVWMLFSSNLIKTTFLLWIVFFGNSFSYYGVILLTSELSSGQSQCSSSISLLVVGSEDSTYRDVFITSLAELPGLVFAAFIVDKIGRKHSMELMFIIGFIFLIPLLSRQSELFTTFALFGSRMFIIGTFTVANIYAPEIYPTAVRATGVGVASSVGRVGGMICPLVAIYLVDGCHQTAAIVLFEIVIILSGLCVMFFPHETMARELADTVSVPDSTVINHVIEVLNSRCGY</sequence>
<keyword evidence="10" id="KW-1185">Reference proteome</keyword>
<dbReference type="PANTHER" id="PTHR23511:SF44">
    <property type="entry name" value="MAJOR FACILITATOR, SUGAR TRANSPORTER, MAJOR FACILITATOR SUPERFAMILY"/>
    <property type="match status" value="1"/>
</dbReference>
<dbReference type="InterPro" id="IPR036259">
    <property type="entry name" value="MFS_trans_sf"/>
</dbReference>
<evidence type="ECO:0000256" key="1">
    <source>
        <dbReference type="ARBA" id="ARBA00004141"/>
    </source>
</evidence>